<comment type="caution">
    <text evidence="3">The sequence shown here is derived from an EMBL/GenBank/DDBJ whole genome shotgun (WGS) entry which is preliminary data.</text>
</comment>
<dbReference type="GO" id="GO:0016020">
    <property type="term" value="C:membrane"/>
    <property type="evidence" value="ECO:0007669"/>
    <property type="project" value="InterPro"/>
</dbReference>
<evidence type="ECO:0000313" key="3">
    <source>
        <dbReference type="EMBL" id="GBF96965.1"/>
    </source>
</evidence>
<accession>A0A2V0PIT9</accession>
<sequence length="306" mass="30629">MVPSGGSGVQLDTEHAVADPFHDAFADVGRALRNAQRLRASAAGGDAAAARRLPAVLADLDDAVDELSNALDAMARVPDRFALSVAAVRARRGEVDELRAAAAELSRAALAGGTPPASCEHDGGGGSGYARGPPNPVKAARFYERQLRAKVLPGSREPRTSGTSRRLDARCEQPCSSCGGGGGGGGGGTAGGSGCCCSGGGGVALGGRTSDLERYVSERLHHTATAAAARPSDGAAASAHKPQLAGAHVIVCGCKGSGAAGGGAEQAWWPDALMMNADRPYSNEVAALCGLCSLMVLCALAAFALR</sequence>
<evidence type="ECO:0000256" key="2">
    <source>
        <dbReference type="SAM" id="Phobius"/>
    </source>
</evidence>
<keyword evidence="2" id="KW-0812">Transmembrane</keyword>
<name>A0A2V0PIT9_9CHLO</name>
<dbReference type="STRING" id="307507.A0A2V0PIT9"/>
<gene>
    <name evidence="3" type="ORF">Rsub_09045</name>
</gene>
<dbReference type="Proteomes" id="UP000247498">
    <property type="component" value="Unassembled WGS sequence"/>
</dbReference>
<keyword evidence="4" id="KW-1185">Reference proteome</keyword>
<feature type="region of interest" description="Disordered" evidence="1">
    <location>
        <begin position="111"/>
        <end position="136"/>
    </location>
</feature>
<organism evidence="3 4">
    <name type="scientific">Raphidocelis subcapitata</name>
    <dbReference type="NCBI Taxonomy" id="307507"/>
    <lineage>
        <taxon>Eukaryota</taxon>
        <taxon>Viridiplantae</taxon>
        <taxon>Chlorophyta</taxon>
        <taxon>core chlorophytes</taxon>
        <taxon>Chlorophyceae</taxon>
        <taxon>CS clade</taxon>
        <taxon>Sphaeropleales</taxon>
        <taxon>Selenastraceae</taxon>
        <taxon>Raphidocelis</taxon>
    </lineage>
</organism>
<dbReference type="AlphaFoldDB" id="A0A2V0PIT9"/>
<protein>
    <submittedName>
        <fullName evidence="3">Uncharacterized protein</fullName>
    </submittedName>
</protein>
<reference evidence="3 4" key="1">
    <citation type="journal article" date="2018" name="Sci. Rep.">
        <title>Raphidocelis subcapitata (=Pseudokirchneriella subcapitata) provides an insight into genome evolution and environmental adaptations in the Sphaeropleales.</title>
        <authorList>
            <person name="Suzuki S."/>
            <person name="Yamaguchi H."/>
            <person name="Nakajima N."/>
            <person name="Kawachi M."/>
        </authorList>
    </citation>
    <scope>NUCLEOTIDE SEQUENCE [LARGE SCALE GENOMIC DNA]</scope>
    <source>
        <strain evidence="3 4">NIES-35</strain>
    </source>
</reference>
<keyword evidence="2" id="KW-0472">Membrane</keyword>
<evidence type="ECO:0000313" key="4">
    <source>
        <dbReference type="Proteomes" id="UP000247498"/>
    </source>
</evidence>
<dbReference type="SUPFAM" id="SSF47661">
    <property type="entry name" value="t-snare proteins"/>
    <property type="match status" value="1"/>
</dbReference>
<evidence type="ECO:0000256" key="1">
    <source>
        <dbReference type="SAM" id="MobiDB-lite"/>
    </source>
</evidence>
<keyword evidence="2" id="KW-1133">Transmembrane helix</keyword>
<dbReference type="GO" id="GO:0016192">
    <property type="term" value="P:vesicle-mediated transport"/>
    <property type="evidence" value="ECO:0007669"/>
    <property type="project" value="InterPro"/>
</dbReference>
<proteinExistence type="predicted"/>
<dbReference type="InterPro" id="IPR010989">
    <property type="entry name" value="SNARE"/>
</dbReference>
<dbReference type="EMBL" id="BDRX01000089">
    <property type="protein sequence ID" value="GBF96965.1"/>
    <property type="molecule type" value="Genomic_DNA"/>
</dbReference>
<dbReference type="InParanoid" id="A0A2V0PIT9"/>
<feature type="transmembrane region" description="Helical" evidence="2">
    <location>
        <begin position="285"/>
        <end position="305"/>
    </location>
</feature>